<dbReference type="EMBL" id="CP003221">
    <property type="protein sequence ID" value="EGJ51470.1"/>
    <property type="molecule type" value="Genomic_DNA"/>
</dbReference>
<dbReference type="HOGENOM" id="CLU_106694_0_1_7"/>
<dbReference type="NCBIfam" id="TIGR01670">
    <property type="entry name" value="KdsC-phosphatas"/>
    <property type="match status" value="1"/>
</dbReference>
<dbReference type="PANTHER" id="PTHR21485:SF3">
    <property type="entry name" value="N-ACYLNEURAMINATE CYTIDYLYLTRANSFERASE"/>
    <property type="match status" value="1"/>
</dbReference>
<dbReference type="InterPro" id="IPR036412">
    <property type="entry name" value="HAD-like_sf"/>
</dbReference>
<organism evidence="8 9">
    <name type="scientific">Desulfocurvibacter africanus subsp. africanus str. Walvis Bay</name>
    <dbReference type="NCBI Taxonomy" id="690850"/>
    <lineage>
        <taxon>Bacteria</taxon>
        <taxon>Pseudomonadati</taxon>
        <taxon>Thermodesulfobacteriota</taxon>
        <taxon>Desulfovibrionia</taxon>
        <taxon>Desulfovibrionales</taxon>
        <taxon>Desulfovibrionaceae</taxon>
        <taxon>Desulfocurvibacter</taxon>
    </lineage>
</organism>
<dbReference type="GO" id="GO:0008781">
    <property type="term" value="F:N-acylneuraminate cytidylyltransferase activity"/>
    <property type="evidence" value="ECO:0007669"/>
    <property type="project" value="TreeGrafter"/>
</dbReference>
<evidence type="ECO:0000256" key="2">
    <source>
        <dbReference type="ARBA" id="ARBA00005893"/>
    </source>
</evidence>
<evidence type="ECO:0000313" key="8">
    <source>
        <dbReference type="EMBL" id="EGJ51470.1"/>
    </source>
</evidence>
<evidence type="ECO:0000256" key="6">
    <source>
        <dbReference type="ARBA" id="ARBA00022842"/>
    </source>
</evidence>
<protein>
    <submittedName>
        <fullName evidence="8">3-deoxy-D-manno-octulosonate 8-phosphate phosphatase, YrbI family</fullName>
    </submittedName>
</protein>
<evidence type="ECO:0000256" key="5">
    <source>
        <dbReference type="ARBA" id="ARBA00022801"/>
    </source>
</evidence>
<feature type="binding site" evidence="7">
    <location>
        <position position="109"/>
    </location>
    <ligand>
        <name>Mg(2+)</name>
        <dbReference type="ChEBI" id="CHEBI:18420"/>
    </ligand>
</feature>
<keyword evidence="9" id="KW-1185">Reference proteome</keyword>
<dbReference type="AlphaFoldDB" id="F3Z3D0"/>
<comment type="subunit">
    <text evidence="3">Homotetramer.</text>
</comment>
<accession>F3Z3D0</accession>
<dbReference type="SFLD" id="SFLDG01136">
    <property type="entry name" value="C1.6:_Phosphoserine_Phosphatas"/>
    <property type="match status" value="1"/>
</dbReference>
<dbReference type="InterPro" id="IPR010023">
    <property type="entry name" value="KdsC_fam"/>
</dbReference>
<keyword evidence="5" id="KW-0378">Hydrolase</keyword>
<reference evidence="8 9" key="1">
    <citation type="journal article" date="2011" name="J. Bacteriol.">
        <title>Genome sequence of the mercury-methylating and pleomorphic Desulfovibrio africanus Strain Walvis Bay.</title>
        <authorList>
            <person name="Brown S.D."/>
            <person name="Wall J.D."/>
            <person name="Kucken A.M."/>
            <person name="Gilmour C.C."/>
            <person name="Podar M."/>
            <person name="Brandt C.C."/>
            <person name="Teshima H."/>
            <person name="Detter J.C."/>
            <person name="Han C.S."/>
            <person name="Land M.L."/>
            <person name="Lucas S."/>
            <person name="Han J."/>
            <person name="Pennacchio L."/>
            <person name="Nolan M."/>
            <person name="Pitluck S."/>
            <person name="Woyke T."/>
            <person name="Goodwin L."/>
            <person name="Palumbo A.V."/>
            <person name="Elias D.A."/>
        </authorList>
    </citation>
    <scope>NUCLEOTIDE SEQUENCE [LARGE SCALE GENOMIC DNA]</scope>
    <source>
        <strain evidence="8 9">Walvis Bay</strain>
    </source>
</reference>
<dbReference type="STRING" id="690850.Desaf_3173"/>
<keyword evidence="4 7" id="KW-0479">Metal-binding</keyword>
<dbReference type="CDD" id="cd01630">
    <property type="entry name" value="HAD_KDO-like"/>
    <property type="match status" value="1"/>
</dbReference>
<comment type="similarity">
    <text evidence="2">Belongs to the KdsC family.</text>
</comment>
<evidence type="ECO:0000256" key="3">
    <source>
        <dbReference type="ARBA" id="ARBA00011881"/>
    </source>
</evidence>
<evidence type="ECO:0000313" key="9">
    <source>
        <dbReference type="Proteomes" id="UP000007844"/>
    </source>
</evidence>
<dbReference type="RefSeq" id="WP_014261104.1">
    <property type="nucleotide sequence ID" value="NC_016629.1"/>
</dbReference>
<feature type="binding site" evidence="7">
    <location>
        <position position="16"/>
    </location>
    <ligand>
        <name>Mg(2+)</name>
        <dbReference type="ChEBI" id="CHEBI:18420"/>
    </ligand>
</feature>
<dbReference type="KEGG" id="daf:Desaf_3173"/>
<name>F3Z3D0_DESAF</name>
<gene>
    <name evidence="8" type="ORF">Desaf_3173</name>
</gene>
<comment type="cofactor">
    <cofactor evidence="1 7">
        <name>Mg(2+)</name>
        <dbReference type="ChEBI" id="CHEBI:18420"/>
    </cofactor>
</comment>
<evidence type="ECO:0000256" key="4">
    <source>
        <dbReference type="ARBA" id="ARBA00022723"/>
    </source>
</evidence>
<evidence type="ECO:0000256" key="7">
    <source>
        <dbReference type="PIRSR" id="PIRSR006118-2"/>
    </source>
</evidence>
<dbReference type="SUPFAM" id="SSF56784">
    <property type="entry name" value="HAD-like"/>
    <property type="match status" value="1"/>
</dbReference>
<dbReference type="eggNOG" id="COG1778">
    <property type="taxonomic scope" value="Bacteria"/>
</dbReference>
<dbReference type="GO" id="GO:0016788">
    <property type="term" value="F:hydrolase activity, acting on ester bonds"/>
    <property type="evidence" value="ECO:0007669"/>
    <property type="project" value="InterPro"/>
</dbReference>
<keyword evidence="6 7" id="KW-0460">Magnesium</keyword>
<sequence length="173" mass="18871">MTFEERARRVKLLVLDCDGVLTDGGLAYDEEGRITKRFDVQDGLGIKAGQHMGLDFAVISGLDHAGVARRIKDLGIKHYFAGHVQKLPILDALCAELGIRYDEIAYMGDDWVDAAPMARVGLPLAVPNAQPEIRALAAWVSSAHGGRGAVREAVVMILKAQGTYEQAYRHWSG</sequence>
<feature type="binding site" evidence="7">
    <location>
        <position position="18"/>
    </location>
    <ligand>
        <name>substrate</name>
    </ligand>
</feature>
<dbReference type="GO" id="GO:0046872">
    <property type="term" value="F:metal ion binding"/>
    <property type="evidence" value="ECO:0007669"/>
    <property type="project" value="UniProtKB-KW"/>
</dbReference>
<dbReference type="InterPro" id="IPR050793">
    <property type="entry name" value="CMP-NeuNAc_synthase"/>
</dbReference>
<dbReference type="Pfam" id="PF08282">
    <property type="entry name" value="Hydrolase_3"/>
    <property type="match status" value="1"/>
</dbReference>
<dbReference type="FunFam" id="3.40.50.1000:FF:000029">
    <property type="entry name" value="3-deoxy-D-manno-octulosonate 8-phosphate phosphatase KdsC"/>
    <property type="match status" value="1"/>
</dbReference>
<evidence type="ECO:0000256" key="1">
    <source>
        <dbReference type="ARBA" id="ARBA00001946"/>
    </source>
</evidence>
<dbReference type="InterPro" id="IPR023214">
    <property type="entry name" value="HAD_sf"/>
</dbReference>
<dbReference type="SFLD" id="SFLDG01138">
    <property type="entry name" value="C1.6.2:_Deoxy-d-mannose-octulo"/>
    <property type="match status" value="1"/>
</dbReference>
<dbReference type="Gene3D" id="3.40.50.1000">
    <property type="entry name" value="HAD superfamily/HAD-like"/>
    <property type="match status" value="1"/>
</dbReference>
<dbReference type="PIRSF" id="PIRSF006118">
    <property type="entry name" value="KDO8-P_Ptase"/>
    <property type="match status" value="1"/>
</dbReference>
<dbReference type="Proteomes" id="UP000007844">
    <property type="component" value="Chromosome"/>
</dbReference>
<proteinExistence type="inferred from homology"/>
<dbReference type="SFLD" id="SFLDS00003">
    <property type="entry name" value="Haloacid_Dehalogenase"/>
    <property type="match status" value="1"/>
</dbReference>
<dbReference type="PANTHER" id="PTHR21485">
    <property type="entry name" value="HAD SUPERFAMILY MEMBERS CMAS AND KDSC"/>
    <property type="match status" value="1"/>
</dbReference>